<evidence type="ECO:0000313" key="7">
    <source>
        <dbReference type="Proteomes" id="UP001139488"/>
    </source>
</evidence>
<gene>
    <name evidence="6" type="ORF">LNL84_10900</name>
</gene>
<feature type="region of interest" description="Disordered" evidence="4">
    <location>
        <begin position="450"/>
        <end position="509"/>
    </location>
</feature>
<dbReference type="GO" id="GO:0009424">
    <property type="term" value="C:bacterial-type flagellum hook"/>
    <property type="evidence" value="ECO:0007669"/>
    <property type="project" value="InterPro"/>
</dbReference>
<evidence type="ECO:0000313" key="6">
    <source>
        <dbReference type="EMBL" id="MCJ2377337.1"/>
    </source>
</evidence>
<evidence type="ECO:0000256" key="1">
    <source>
        <dbReference type="ARBA" id="ARBA00003944"/>
    </source>
</evidence>
<keyword evidence="6" id="KW-0282">Flagellum</keyword>
<keyword evidence="6" id="KW-0966">Cell projection</keyword>
<comment type="function">
    <text evidence="1">Controls the length of the flagellar hook.</text>
</comment>
<reference evidence="6" key="1">
    <citation type="submission" date="2021-11" db="EMBL/GenBank/DDBJ databases">
        <title>Vibrio ZSDE26 sp. nov. and Vibrio ZSDZ34 sp. nov., isolated from coastal seawater in Qingdao.</title>
        <authorList>
            <person name="Zhang P."/>
        </authorList>
    </citation>
    <scope>NUCLEOTIDE SEQUENCE</scope>
    <source>
        <strain evidence="6">ZSDZ34</strain>
    </source>
</reference>
<feature type="compositionally biased region" description="Polar residues" evidence="4">
    <location>
        <begin position="146"/>
        <end position="179"/>
    </location>
</feature>
<dbReference type="PANTHER" id="PTHR37533:SF2">
    <property type="entry name" value="FLAGELLAR HOOK-LENGTH CONTROL PROTEIN"/>
    <property type="match status" value="1"/>
</dbReference>
<dbReference type="PRINTS" id="PR01007">
    <property type="entry name" value="FLGHOOKFLIK"/>
</dbReference>
<comment type="similarity">
    <text evidence="2">Belongs to the FliK family.</text>
</comment>
<evidence type="ECO:0000256" key="3">
    <source>
        <dbReference type="ARBA" id="ARBA00022795"/>
    </source>
</evidence>
<dbReference type="PANTHER" id="PTHR37533">
    <property type="entry name" value="FLAGELLAR HOOK-LENGTH CONTROL PROTEIN"/>
    <property type="match status" value="1"/>
</dbReference>
<accession>A0A9X2AZ14</accession>
<sequence>MSFSVSTTNSAPTVNAKGIAVSNKPATPSEGEEVQGFWSRISAAMEGSESGETKDVSSGESSDVMLTINDDDSSDSEKVILDSDDMMATDGVKKMTSEELDDTDVIVKGVSQGSDSDHKPAENSVPADEVVAEGAVLLGRLDESNKTLQKSASSQGDSKEQQLASNETVEQKSVSSAEGTTAILAGSKIESEQQTIEPTSPAVLSEDTPLSKELSSDSKLANGKLIPDFEKVSKGNANSNQIVWSKEGQGNDTKGMAVATMMAPVSEGEKTTQMLNESHSSSAQLNSAVGMQQVLTASPAATSAADSSQQAAMIAGLGVTTGAKGLEKRPLGNEVTENGLAPTTSLNSTTAMNQLRADQPTANAQSPLVLTKENAGEQVAERLQMMMSKNLKHVDIRLDPPELGRMQIRMSLNSDAASVHFTVQNQQTRDLVDQAMPRLREMLAQQGLQLADSSVQQQSSGQQQMAQHQGSDNGSSQLASGEHDAESMEGATSIEMNVTEKSDGISLYA</sequence>
<dbReference type="AlphaFoldDB" id="A0A9X2AZ14"/>
<evidence type="ECO:0000256" key="4">
    <source>
        <dbReference type="SAM" id="MobiDB-lite"/>
    </source>
</evidence>
<dbReference type="Gene3D" id="3.30.750.140">
    <property type="match status" value="1"/>
</dbReference>
<dbReference type="InterPro" id="IPR038610">
    <property type="entry name" value="FliK-like_C_sf"/>
</dbReference>
<keyword evidence="3" id="KW-1005">Bacterial flagellum biogenesis</keyword>
<dbReference type="InterPro" id="IPR001635">
    <property type="entry name" value="Flag_hook_Flik"/>
</dbReference>
<dbReference type="CDD" id="cd17470">
    <property type="entry name" value="T3SS_Flik_C"/>
    <property type="match status" value="1"/>
</dbReference>
<keyword evidence="7" id="KW-1185">Reference proteome</keyword>
<name>A0A9X2AZ14_9VIBR</name>
<dbReference type="InterPro" id="IPR052563">
    <property type="entry name" value="FliK"/>
</dbReference>
<dbReference type="InterPro" id="IPR021136">
    <property type="entry name" value="Flagellar_hook_control-like_C"/>
</dbReference>
<evidence type="ECO:0000256" key="2">
    <source>
        <dbReference type="ARBA" id="ARBA00009149"/>
    </source>
</evidence>
<dbReference type="GO" id="GO:0044780">
    <property type="term" value="P:bacterial-type flagellum assembly"/>
    <property type="evidence" value="ECO:0007669"/>
    <property type="project" value="InterPro"/>
</dbReference>
<keyword evidence="6" id="KW-0969">Cilium</keyword>
<evidence type="ECO:0000259" key="5">
    <source>
        <dbReference type="Pfam" id="PF02120"/>
    </source>
</evidence>
<feature type="region of interest" description="Disordered" evidence="4">
    <location>
        <begin position="1"/>
        <end position="217"/>
    </location>
</feature>
<feature type="domain" description="Flagellar hook-length control protein-like C-terminal" evidence="5">
    <location>
        <begin position="381"/>
        <end position="464"/>
    </location>
</feature>
<protein>
    <submittedName>
        <fullName evidence="6">Flagellar hook-length control protein FliK</fullName>
    </submittedName>
</protein>
<dbReference type="EMBL" id="JAJNNZ010000007">
    <property type="protein sequence ID" value="MCJ2377337.1"/>
    <property type="molecule type" value="Genomic_DNA"/>
</dbReference>
<feature type="compositionally biased region" description="Polar residues" evidence="4">
    <location>
        <begin position="1"/>
        <end position="13"/>
    </location>
</feature>
<organism evidence="6 7">
    <name type="scientific">Vibrio gelatinilyticus</name>
    <dbReference type="NCBI Taxonomy" id="2893468"/>
    <lineage>
        <taxon>Bacteria</taxon>
        <taxon>Pseudomonadati</taxon>
        <taxon>Pseudomonadota</taxon>
        <taxon>Gammaproteobacteria</taxon>
        <taxon>Vibrionales</taxon>
        <taxon>Vibrionaceae</taxon>
        <taxon>Vibrio</taxon>
    </lineage>
</organism>
<comment type="caution">
    <text evidence="6">The sequence shown here is derived from an EMBL/GenBank/DDBJ whole genome shotgun (WGS) entry which is preliminary data.</text>
</comment>
<dbReference type="Proteomes" id="UP001139488">
    <property type="component" value="Unassembled WGS sequence"/>
</dbReference>
<dbReference type="RefSeq" id="WP_244357273.1">
    <property type="nucleotide sequence ID" value="NZ_JAJNNZ010000007.1"/>
</dbReference>
<proteinExistence type="inferred from homology"/>
<dbReference type="Pfam" id="PF02120">
    <property type="entry name" value="Flg_hook"/>
    <property type="match status" value="1"/>
</dbReference>
<feature type="compositionally biased region" description="Low complexity" evidence="4">
    <location>
        <begin position="453"/>
        <end position="471"/>
    </location>
</feature>